<dbReference type="RefSeq" id="WP_338252997.1">
    <property type="nucleotide sequence ID" value="NZ_BSRI01000002.1"/>
</dbReference>
<dbReference type="PANTHER" id="PTHR10434:SF11">
    <property type="entry name" value="1-ACYL-SN-GLYCEROL-3-PHOSPHATE ACYLTRANSFERASE"/>
    <property type="match status" value="1"/>
</dbReference>
<keyword evidence="1" id="KW-0808">Transferase</keyword>
<evidence type="ECO:0000313" key="5">
    <source>
        <dbReference type="Proteomes" id="UP001344906"/>
    </source>
</evidence>
<dbReference type="PANTHER" id="PTHR10434">
    <property type="entry name" value="1-ACYL-SN-GLYCEROL-3-PHOSPHATE ACYLTRANSFERASE"/>
    <property type="match status" value="1"/>
</dbReference>
<dbReference type="SMART" id="SM00563">
    <property type="entry name" value="PlsC"/>
    <property type="match status" value="1"/>
</dbReference>
<keyword evidence="2" id="KW-0012">Acyltransferase</keyword>
<evidence type="ECO:0000313" key="4">
    <source>
        <dbReference type="EMBL" id="GLV57117.1"/>
    </source>
</evidence>
<dbReference type="Pfam" id="PF01553">
    <property type="entry name" value="Acyltransferase"/>
    <property type="match status" value="1"/>
</dbReference>
<keyword evidence="5" id="KW-1185">Reference proteome</keyword>
<feature type="domain" description="Phospholipid/glycerol acyltransferase" evidence="3">
    <location>
        <begin position="77"/>
        <end position="193"/>
    </location>
</feature>
<dbReference type="EMBL" id="BSRI01000002">
    <property type="protein sequence ID" value="GLV57117.1"/>
    <property type="molecule type" value="Genomic_DNA"/>
</dbReference>
<protein>
    <recommendedName>
        <fullName evidence="3">Phospholipid/glycerol acyltransferase domain-containing protein</fullName>
    </recommendedName>
</protein>
<accession>A0ABQ6FWE5</accession>
<dbReference type="SUPFAM" id="SSF69593">
    <property type="entry name" value="Glycerol-3-phosphate (1)-acyltransferase"/>
    <property type="match status" value="1"/>
</dbReference>
<gene>
    <name evidence="4" type="ORF">KDH_39550</name>
</gene>
<sequence length="246" mass="27834">MAEPAITEHTTVAQLRELIQNAEAIPSDLPFHALDYSPFIVRLRVLLQTLLVFPLHALFVPLEVSGQEHLAGLELPAIFYFNHMGIMDAVCALRALPLAIRRKLVIAATQDLWHEWRRPFVEFWGGGFPFDTRHNIKASLERTGDFLDDGFSILIAPEGGISRDGTLQPFKPGTGFIATHMHAPVVPIKIDPAYRTIFPPMNELIFENLPKKRKRIWVRIGQPMTFSNQTSVEQATQKIHQAMIEL</sequence>
<organism evidence="4 5">
    <name type="scientific">Dictyobacter halimunensis</name>
    <dbReference type="NCBI Taxonomy" id="3026934"/>
    <lineage>
        <taxon>Bacteria</taxon>
        <taxon>Bacillati</taxon>
        <taxon>Chloroflexota</taxon>
        <taxon>Ktedonobacteria</taxon>
        <taxon>Ktedonobacterales</taxon>
        <taxon>Dictyobacteraceae</taxon>
        <taxon>Dictyobacter</taxon>
    </lineage>
</organism>
<evidence type="ECO:0000256" key="1">
    <source>
        <dbReference type="ARBA" id="ARBA00022679"/>
    </source>
</evidence>
<proteinExistence type="predicted"/>
<dbReference type="InterPro" id="IPR002123">
    <property type="entry name" value="Plipid/glycerol_acylTrfase"/>
</dbReference>
<comment type="caution">
    <text evidence="4">The sequence shown here is derived from an EMBL/GenBank/DDBJ whole genome shotgun (WGS) entry which is preliminary data.</text>
</comment>
<evidence type="ECO:0000259" key="3">
    <source>
        <dbReference type="SMART" id="SM00563"/>
    </source>
</evidence>
<evidence type="ECO:0000256" key="2">
    <source>
        <dbReference type="ARBA" id="ARBA00023315"/>
    </source>
</evidence>
<reference evidence="4 5" key="1">
    <citation type="submission" date="2023-02" db="EMBL/GenBank/DDBJ databases">
        <title>Dictyobacter halimunensis sp. nov., a new member of the class Ktedonobacteria from forest soil in a geothermal area.</title>
        <authorList>
            <person name="Rachmania M.K."/>
            <person name="Ningsih F."/>
            <person name="Sakai Y."/>
            <person name="Yabe S."/>
            <person name="Yokota A."/>
            <person name="Sjamsuridzal W."/>
        </authorList>
    </citation>
    <scope>NUCLEOTIDE SEQUENCE [LARGE SCALE GENOMIC DNA]</scope>
    <source>
        <strain evidence="4 5">S3.2.2.5</strain>
    </source>
</reference>
<dbReference type="Proteomes" id="UP001344906">
    <property type="component" value="Unassembled WGS sequence"/>
</dbReference>
<dbReference type="CDD" id="cd07989">
    <property type="entry name" value="LPLAT_AGPAT-like"/>
    <property type="match status" value="1"/>
</dbReference>
<name>A0ABQ6FWE5_9CHLR</name>